<dbReference type="GeneID" id="87882321"/>
<organism evidence="2 3">
    <name type="scientific">Chaetomium strumarium</name>
    <dbReference type="NCBI Taxonomy" id="1170767"/>
    <lineage>
        <taxon>Eukaryota</taxon>
        <taxon>Fungi</taxon>
        <taxon>Dikarya</taxon>
        <taxon>Ascomycota</taxon>
        <taxon>Pezizomycotina</taxon>
        <taxon>Sordariomycetes</taxon>
        <taxon>Sordariomycetidae</taxon>
        <taxon>Sordariales</taxon>
        <taxon>Chaetomiaceae</taxon>
        <taxon>Chaetomium</taxon>
    </lineage>
</organism>
<dbReference type="EMBL" id="JAUDZG010000006">
    <property type="protein sequence ID" value="KAK3303410.1"/>
    <property type="molecule type" value="Genomic_DNA"/>
</dbReference>
<accession>A0AAJ0LZI0</accession>
<evidence type="ECO:0000313" key="2">
    <source>
        <dbReference type="EMBL" id="KAK3303410.1"/>
    </source>
</evidence>
<keyword evidence="3" id="KW-1185">Reference proteome</keyword>
<gene>
    <name evidence="2" type="ORF">B0T15DRAFT_273936</name>
</gene>
<proteinExistence type="predicted"/>
<name>A0AAJ0LZI0_9PEZI</name>
<evidence type="ECO:0000256" key="1">
    <source>
        <dbReference type="SAM" id="Phobius"/>
    </source>
</evidence>
<dbReference type="RefSeq" id="XP_062719190.1">
    <property type="nucleotide sequence ID" value="XM_062863492.1"/>
</dbReference>
<keyword evidence="1" id="KW-0472">Membrane</keyword>
<keyword evidence="1" id="KW-1133">Transmembrane helix</keyword>
<comment type="caution">
    <text evidence="2">The sequence shown here is derived from an EMBL/GenBank/DDBJ whole genome shotgun (WGS) entry which is preliminary data.</text>
</comment>
<reference evidence="2" key="2">
    <citation type="submission" date="2023-06" db="EMBL/GenBank/DDBJ databases">
        <authorList>
            <consortium name="Lawrence Berkeley National Laboratory"/>
            <person name="Mondo S.J."/>
            <person name="Hensen N."/>
            <person name="Bonometti L."/>
            <person name="Westerberg I."/>
            <person name="Brannstrom I.O."/>
            <person name="Guillou S."/>
            <person name="Cros-Aarteil S."/>
            <person name="Calhoun S."/>
            <person name="Haridas S."/>
            <person name="Kuo A."/>
            <person name="Pangilinan J."/>
            <person name="Riley R."/>
            <person name="Labutti K."/>
            <person name="Andreopoulos B."/>
            <person name="Lipzen A."/>
            <person name="Chen C."/>
            <person name="Yanf M."/>
            <person name="Daum C."/>
            <person name="Ng V."/>
            <person name="Clum A."/>
            <person name="Steindorff A."/>
            <person name="Ohm R."/>
            <person name="Martin F."/>
            <person name="Silar P."/>
            <person name="Natvig D."/>
            <person name="Lalanne C."/>
            <person name="Gautier V."/>
            <person name="Ament-Velasquez S.L."/>
            <person name="Kruys A."/>
            <person name="Hutchinson M.I."/>
            <person name="Powell A.J."/>
            <person name="Barry K."/>
            <person name="Miller A.N."/>
            <person name="Grigoriev I.V."/>
            <person name="Debuchy R."/>
            <person name="Gladieux P."/>
            <person name="Thoren M.H."/>
            <person name="Johannesson H."/>
        </authorList>
    </citation>
    <scope>NUCLEOTIDE SEQUENCE</scope>
    <source>
        <strain evidence="2">CBS 333.67</strain>
    </source>
</reference>
<protein>
    <submittedName>
        <fullName evidence="2">Uncharacterized protein</fullName>
    </submittedName>
</protein>
<dbReference type="Proteomes" id="UP001273166">
    <property type="component" value="Unassembled WGS sequence"/>
</dbReference>
<keyword evidence="1" id="KW-0812">Transmembrane</keyword>
<feature type="transmembrane region" description="Helical" evidence="1">
    <location>
        <begin position="20"/>
        <end position="45"/>
    </location>
</feature>
<sequence length="72" mass="7789">MTLTVIVCFSMDPGYGQLGLLITALAMALCCGHDVLGFLEFVVLVRQTTSTKLGNVPVICCHSDLLHQVHLM</sequence>
<reference evidence="2" key="1">
    <citation type="journal article" date="2023" name="Mol. Phylogenet. Evol.">
        <title>Genome-scale phylogeny and comparative genomics of the fungal order Sordariales.</title>
        <authorList>
            <person name="Hensen N."/>
            <person name="Bonometti L."/>
            <person name="Westerberg I."/>
            <person name="Brannstrom I.O."/>
            <person name="Guillou S."/>
            <person name="Cros-Aarteil S."/>
            <person name="Calhoun S."/>
            <person name="Haridas S."/>
            <person name="Kuo A."/>
            <person name="Mondo S."/>
            <person name="Pangilinan J."/>
            <person name="Riley R."/>
            <person name="LaButti K."/>
            <person name="Andreopoulos B."/>
            <person name="Lipzen A."/>
            <person name="Chen C."/>
            <person name="Yan M."/>
            <person name="Daum C."/>
            <person name="Ng V."/>
            <person name="Clum A."/>
            <person name="Steindorff A."/>
            <person name="Ohm R.A."/>
            <person name="Martin F."/>
            <person name="Silar P."/>
            <person name="Natvig D.O."/>
            <person name="Lalanne C."/>
            <person name="Gautier V."/>
            <person name="Ament-Velasquez S.L."/>
            <person name="Kruys A."/>
            <person name="Hutchinson M.I."/>
            <person name="Powell A.J."/>
            <person name="Barry K."/>
            <person name="Miller A.N."/>
            <person name="Grigoriev I.V."/>
            <person name="Debuchy R."/>
            <person name="Gladieux P."/>
            <person name="Hiltunen Thoren M."/>
            <person name="Johannesson H."/>
        </authorList>
    </citation>
    <scope>NUCLEOTIDE SEQUENCE</scope>
    <source>
        <strain evidence="2">CBS 333.67</strain>
    </source>
</reference>
<evidence type="ECO:0000313" key="3">
    <source>
        <dbReference type="Proteomes" id="UP001273166"/>
    </source>
</evidence>
<dbReference type="AlphaFoldDB" id="A0AAJ0LZI0"/>